<feature type="compositionally biased region" description="Basic and acidic residues" evidence="1">
    <location>
        <begin position="771"/>
        <end position="781"/>
    </location>
</feature>
<dbReference type="PANTHER" id="PTHR21494:SF0">
    <property type="entry name" value="ACTIVATING SIGNAL COINTEGRATOR 1 COMPLEX SUBUNIT 2"/>
    <property type="match status" value="1"/>
</dbReference>
<feature type="region of interest" description="Disordered" evidence="1">
    <location>
        <begin position="639"/>
        <end position="781"/>
    </location>
</feature>
<reference evidence="3" key="2">
    <citation type="submission" date="2020-11" db="EMBL/GenBank/DDBJ databases">
        <authorList>
            <person name="McCartney M.A."/>
            <person name="Auch B."/>
            <person name="Kono T."/>
            <person name="Mallez S."/>
            <person name="Becker A."/>
            <person name="Gohl D.M."/>
            <person name="Silverstein K.A.T."/>
            <person name="Koren S."/>
            <person name="Bechman K.B."/>
            <person name="Herman A."/>
            <person name="Abrahante J.E."/>
            <person name="Garbe J."/>
        </authorList>
    </citation>
    <scope>NUCLEOTIDE SEQUENCE</scope>
    <source>
        <strain evidence="3">Duluth1</strain>
        <tissue evidence="3">Whole animal</tissue>
    </source>
</reference>
<evidence type="ECO:0000256" key="1">
    <source>
        <dbReference type="SAM" id="MobiDB-lite"/>
    </source>
</evidence>
<dbReference type="Gene3D" id="1.10.8.10">
    <property type="entry name" value="DNA helicase RuvA subunit, C-terminal domain"/>
    <property type="match status" value="1"/>
</dbReference>
<sequence>MSVPLDKQKILLQDGKSKQSVPALDPRWMEEVQFVGYQAPPIDLSDKGQYEEWLERLKFIEDDLHWLLQLPHGRFWCQAIFDESLHRCIDSYLRYAPRSYETVAKLPSSAKKSHDEVHRLVFLTCMRMSTYKESKEHHITPSVFGEILYENFLYDIPKLLDLCVLYGQGNQPLLARMIENIFTQQPKYNDDLAGVVGTLSEVFDNIMAKCGIHPDPGSQTPQKLGDQGNIVSLVTMATGEFNDIILYLSDIGMTLTSFLNVYPPACMAFHGGEFLVKLPAFYDAVVPEVFATLKQKEQDISTKKALKQKLTQAKTNLLEVFKTVVYHCCIQPLLEKRDIASDYIEDYLHIMSGILNDRRFLADYEGIHSFQGDIDILLQAGGDIDETRIQYIKEAVNLAFATFGKRKAPKGAMNRGGRKSPDGSPSPLEGGASGVGTLASCRVSDLVPADAYQVEDYDSSAVGACATLVTGVELESLITSVKDLLPELGEGFIELCLEELGYDMERVINSMLEDRLPASLRDLDRQLPRKQRAATPPSLVHERKNIYDFDEFDVFHRDDVDTRKIRRGKADKSESVVIGDQSELRYIKDAISKDYGTVVDVVEDDGRGHLGSPRVAGVNNEGYARDMYEDEYDDTYDTNVVGADDADSADELTTIRPFTVPRVLGGGQSRDSPRPSYEESEESEEEDPGKKRDLFLQDPAELREMAAERAHTKANRNKQGQGGGQRSEGKSQGSGQGGKTYDVKGGPKGQGQSQEVLRNRRWKTQHKGDHRKALADKKRRV</sequence>
<dbReference type="EMBL" id="JAIWYP010000046">
    <property type="protein sequence ID" value="KAH3691061.1"/>
    <property type="molecule type" value="Genomic_DNA"/>
</dbReference>
<dbReference type="Proteomes" id="UP000828390">
    <property type="component" value="Unassembled WGS sequence"/>
</dbReference>
<dbReference type="PROSITE" id="PS51140">
    <property type="entry name" value="CUE"/>
    <property type="match status" value="1"/>
</dbReference>
<dbReference type="OrthoDB" id="5577209at2759"/>
<dbReference type="PANTHER" id="PTHR21494">
    <property type="entry name" value="ACTIVATING SIGNAL COINTEGRATOR 1 COMPLEX SUBUNIT 2 ASC-1 COMPLEX SUBUNIT P100"/>
    <property type="match status" value="1"/>
</dbReference>
<dbReference type="AlphaFoldDB" id="A0A9D4BDD5"/>
<feature type="compositionally biased region" description="Acidic residues" evidence="1">
    <location>
        <begin position="678"/>
        <end position="687"/>
    </location>
</feature>
<dbReference type="InterPro" id="IPR009060">
    <property type="entry name" value="UBA-like_sf"/>
</dbReference>
<feature type="domain" description="CUE" evidence="2">
    <location>
        <begin position="473"/>
        <end position="516"/>
    </location>
</feature>
<feature type="compositionally biased region" description="Gly residues" evidence="1">
    <location>
        <begin position="720"/>
        <end position="738"/>
    </location>
</feature>
<keyword evidence="4" id="KW-1185">Reference proteome</keyword>
<dbReference type="SMART" id="SM00546">
    <property type="entry name" value="CUE"/>
    <property type="match status" value="1"/>
</dbReference>
<reference evidence="3" key="1">
    <citation type="journal article" date="2019" name="bioRxiv">
        <title>The Genome of the Zebra Mussel, Dreissena polymorpha: A Resource for Invasive Species Research.</title>
        <authorList>
            <person name="McCartney M.A."/>
            <person name="Auch B."/>
            <person name="Kono T."/>
            <person name="Mallez S."/>
            <person name="Zhang Y."/>
            <person name="Obille A."/>
            <person name="Becker A."/>
            <person name="Abrahante J.E."/>
            <person name="Garbe J."/>
            <person name="Badalamenti J.P."/>
            <person name="Herman A."/>
            <person name="Mangelson H."/>
            <person name="Liachko I."/>
            <person name="Sullivan S."/>
            <person name="Sone E.D."/>
            <person name="Koren S."/>
            <person name="Silverstein K.A.T."/>
            <person name="Beckman K.B."/>
            <person name="Gohl D.M."/>
        </authorList>
    </citation>
    <scope>NUCLEOTIDE SEQUENCE</scope>
    <source>
        <strain evidence="3">Duluth1</strain>
        <tissue evidence="3">Whole animal</tissue>
    </source>
</reference>
<organism evidence="3 4">
    <name type="scientific">Dreissena polymorpha</name>
    <name type="common">Zebra mussel</name>
    <name type="synonym">Mytilus polymorpha</name>
    <dbReference type="NCBI Taxonomy" id="45954"/>
    <lineage>
        <taxon>Eukaryota</taxon>
        <taxon>Metazoa</taxon>
        <taxon>Spiralia</taxon>
        <taxon>Lophotrochozoa</taxon>
        <taxon>Mollusca</taxon>
        <taxon>Bivalvia</taxon>
        <taxon>Autobranchia</taxon>
        <taxon>Heteroconchia</taxon>
        <taxon>Euheterodonta</taxon>
        <taxon>Imparidentia</taxon>
        <taxon>Neoheterodontei</taxon>
        <taxon>Myida</taxon>
        <taxon>Dreissenoidea</taxon>
        <taxon>Dreissenidae</taxon>
        <taxon>Dreissena</taxon>
    </lineage>
</organism>
<dbReference type="InterPro" id="IPR052586">
    <property type="entry name" value="ASCC2"/>
</dbReference>
<name>A0A9D4BDD5_DREPO</name>
<evidence type="ECO:0000259" key="2">
    <source>
        <dbReference type="PROSITE" id="PS51140"/>
    </source>
</evidence>
<dbReference type="GO" id="GO:0043130">
    <property type="term" value="F:ubiquitin binding"/>
    <property type="evidence" value="ECO:0007669"/>
    <property type="project" value="InterPro"/>
</dbReference>
<dbReference type="CDD" id="cd14364">
    <property type="entry name" value="CUE_ASCC2"/>
    <property type="match status" value="1"/>
</dbReference>
<comment type="caution">
    <text evidence="3">The sequence shown here is derived from an EMBL/GenBank/DDBJ whole genome shotgun (WGS) entry which is preliminary data.</text>
</comment>
<feature type="compositionally biased region" description="Basic and acidic residues" evidence="1">
    <location>
        <begin position="688"/>
        <end position="711"/>
    </location>
</feature>
<proteinExistence type="predicted"/>
<protein>
    <recommendedName>
        <fullName evidence="2">CUE domain-containing protein</fullName>
    </recommendedName>
</protein>
<dbReference type="InterPro" id="IPR041800">
    <property type="entry name" value="ASCC2_CUE"/>
</dbReference>
<feature type="compositionally biased region" description="Basic residues" evidence="1">
    <location>
        <begin position="759"/>
        <end position="770"/>
    </location>
</feature>
<dbReference type="Pfam" id="PF02845">
    <property type="entry name" value="CUE"/>
    <property type="match status" value="1"/>
</dbReference>
<dbReference type="GO" id="GO:0006355">
    <property type="term" value="P:regulation of DNA-templated transcription"/>
    <property type="evidence" value="ECO:0007669"/>
    <property type="project" value="TreeGrafter"/>
</dbReference>
<evidence type="ECO:0000313" key="3">
    <source>
        <dbReference type="EMBL" id="KAH3691061.1"/>
    </source>
</evidence>
<dbReference type="SUPFAM" id="SSF46934">
    <property type="entry name" value="UBA-like"/>
    <property type="match status" value="1"/>
</dbReference>
<feature type="region of interest" description="Disordered" evidence="1">
    <location>
        <begin position="408"/>
        <end position="431"/>
    </location>
</feature>
<accession>A0A9D4BDD5</accession>
<evidence type="ECO:0000313" key="4">
    <source>
        <dbReference type="Proteomes" id="UP000828390"/>
    </source>
</evidence>
<dbReference type="InterPro" id="IPR003892">
    <property type="entry name" value="CUE"/>
</dbReference>
<gene>
    <name evidence="3" type="ORF">DPMN_193661</name>
</gene>